<dbReference type="EMBL" id="JBAFSM010000003">
    <property type="protein sequence ID" value="MEG3435926.1"/>
    <property type="molecule type" value="Genomic_DNA"/>
</dbReference>
<dbReference type="AlphaFoldDB" id="A0AAW9QMG6"/>
<dbReference type="GO" id="GO:0016757">
    <property type="term" value="F:glycosyltransferase activity"/>
    <property type="evidence" value="ECO:0007669"/>
    <property type="project" value="UniProtKB-KW"/>
</dbReference>
<dbReference type="Pfam" id="PF00535">
    <property type="entry name" value="Glycos_transf_2"/>
    <property type="match status" value="1"/>
</dbReference>
<dbReference type="PANTHER" id="PTHR43685:SF2">
    <property type="entry name" value="GLYCOSYLTRANSFERASE 2-LIKE DOMAIN-CONTAINING PROTEIN"/>
    <property type="match status" value="1"/>
</dbReference>
<feature type="domain" description="Glycosyltransferase 2-like" evidence="1">
    <location>
        <begin position="9"/>
        <end position="172"/>
    </location>
</feature>
<name>A0AAW9QMG6_9CHRO</name>
<proteinExistence type="predicted"/>
<keyword evidence="3" id="KW-1185">Reference proteome</keyword>
<accession>A0AAW9QMG6</accession>
<protein>
    <submittedName>
        <fullName evidence="2">Glycosyltransferase family 2 protein</fullName>
        <ecNumber evidence="2">2.4.-.-</ecNumber>
    </submittedName>
</protein>
<evidence type="ECO:0000313" key="2">
    <source>
        <dbReference type="EMBL" id="MEG3435926.1"/>
    </source>
</evidence>
<dbReference type="Proteomes" id="UP001328733">
    <property type="component" value="Unassembled WGS sequence"/>
</dbReference>
<dbReference type="RefSeq" id="WP_332863378.1">
    <property type="nucleotide sequence ID" value="NZ_JBAFSM010000003.1"/>
</dbReference>
<dbReference type="CDD" id="cd00761">
    <property type="entry name" value="Glyco_tranf_GTA_type"/>
    <property type="match status" value="1"/>
</dbReference>
<sequence>MRNLPSVAICIPTFNQAQYLPISVGSACQQIYPNIEVWVSDDASTDDTPEVMDRLCEQFPQAHYYRQPKNLGMVGNNNWLLRQLKAEFIVRIDSDDFLLPNYVERLVDLLQKYPDAGYAHTAVWEIDERGEKQGVRQLARIEEFREADKELRAAVSGFRMTANIAMFRSKALQRLNFYQGRPEFTQDYDLIVRMADAGYGNVYTSEILAGYRVWTDTELIRPRRKRVELQGMIRVYEESLLTAFQKRGWDTKFIEQQRQKLALNHAAFCYNPFFSEAERSELIELLQELGDSPALQIRLWTMRLGLAPFWEWQYQTLLKLKALVKFWLHKLSITKDNYRFNFNHQK</sequence>
<dbReference type="InterPro" id="IPR001173">
    <property type="entry name" value="Glyco_trans_2-like"/>
</dbReference>
<reference evidence="2 3" key="1">
    <citation type="submission" date="2024-01" db="EMBL/GenBank/DDBJ databases">
        <title>Genomic insights into the taxonomy and metabolism of the cyanobacterium Pannus brasiliensis CCIBt3594.</title>
        <authorList>
            <person name="Machado M."/>
            <person name="Botero N.B."/>
            <person name="Andreote A.P.D."/>
            <person name="Feitosa A.M.T."/>
            <person name="Popin R."/>
            <person name="Sivonen K."/>
            <person name="Fiore M.F."/>
        </authorList>
    </citation>
    <scope>NUCLEOTIDE SEQUENCE [LARGE SCALE GENOMIC DNA]</scope>
    <source>
        <strain evidence="2 3">CCIBt3594</strain>
    </source>
</reference>
<gene>
    <name evidence="2" type="ORF">V0288_02240</name>
</gene>
<comment type="caution">
    <text evidence="2">The sequence shown here is derived from an EMBL/GenBank/DDBJ whole genome shotgun (WGS) entry which is preliminary data.</text>
</comment>
<evidence type="ECO:0000259" key="1">
    <source>
        <dbReference type="Pfam" id="PF00535"/>
    </source>
</evidence>
<dbReference type="InterPro" id="IPR029044">
    <property type="entry name" value="Nucleotide-diphossugar_trans"/>
</dbReference>
<dbReference type="SUPFAM" id="SSF53448">
    <property type="entry name" value="Nucleotide-diphospho-sugar transferases"/>
    <property type="match status" value="1"/>
</dbReference>
<keyword evidence="2" id="KW-0808">Transferase</keyword>
<dbReference type="EC" id="2.4.-.-" evidence="2"/>
<evidence type="ECO:0000313" key="3">
    <source>
        <dbReference type="Proteomes" id="UP001328733"/>
    </source>
</evidence>
<dbReference type="PANTHER" id="PTHR43685">
    <property type="entry name" value="GLYCOSYLTRANSFERASE"/>
    <property type="match status" value="1"/>
</dbReference>
<organism evidence="2 3">
    <name type="scientific">Pannus brasiliensis CCIBt3594</name>
    <dbReference type="NCBI Taxonomy" id="1427578"/>
    <lineage>
        <taxon>Bacteria</taxon>
        <taxon>Bacillati</taxon>
        <taxon>Cyanobacteriota</taxon>
        <taxon>Cyanophyceae</taxon>
        <taxon>Oscillatoriophycideae</taxon>
        <taxon>Chroococcales</taxon>
        <taxon>Microcystaceae</taxon>
        <taxon>Pannus</taxon>
    </lineage>
</organism>
<keyword evidence="2" id="KW-0328">Glycosyltransferase</keyword>
<dbReference type="InterPro" id="IPR050834">
    <property type="entry name" value="Glycosyltransf_2"/>
</dbReference>
<dbReference type="PROSITE" id="PS51257">
    <property type="entry name" value="PROKAR_LIPOPROTEIN"/>
    <property type="match status" value="1"/>
</dbReference>
<dbReference type="Gene3D" id="3.90.550.10">
    <property type="entry name" value="Spore Coat Polysaccharide Biosynthesis Protein SpsA, Chain A"/>
    <property type="match status" value="1"/>
</dbReference>